<dbReference type="PANTHER" id="PTHR22957">
    <property type="entry name" value="TBC1 DOMAIN FAMILY MEMBER GTPASE-ACTIVATING PROTEIN"/>
    <property type="match status" value="1"/>
</dbReference>
<reference evidence="3 4" key="1">
    <citation type="submission" date="2016-01" db="EMBL/GenBank/DDBJ databases">
        <title>Genome sequence of the yeast Holleya sinecauda.</title>
        <authorList>
            <person name="Dietrich F.S."/>
        </authorList>
    </citation>
    <scope>NUCLEOTIDE SEQUENCE [LARGE SCALE GENOMIC DNA]</scope>
    <source>
        <strain evidence="3 4">ATCC 58844</strain>
    </source>
</reference>
<proteinExistence type="predicted"/>
<dbReference type="OrthoDB" id="10264062at2759"/>
<dbReference type="GO" id="GO:0005096">
    <property type="term" value="F:GTPase activator activity"/>
    <property type="evidence" value="ECO:0007669"/>
    <property type="project" value="UniProtKB-KW"/>
</dbReference>
<dbReference type="Proteomes" id="UP000243052">
    <property type="component" value="Chromosome viii"/>
</dbReference>
<dbReference type="Pfam" id="PF00566">
    <property type="entry name" value="RabGAP-TBC"/>
    <property type="match status" value="1"/>
</dbReference>
<dbReference type="GeneID" id="28726187"/>
<evidence type="ECO:0000313" key="4">
    <source>
        <dbReference type="Proteomes" id="UP000243052"/>
    </source>
</evidence>
<evidence type="ECO:0000313" key="3">
    <source>
        <dbReference type="EMBL" id="AMD22822.1"/>
    </source>
</evidence>
<dbReference type="AlphaFoldDB" id="A0A0X8HWI8"/>
<dbReference type="SUPFAM" id="SSF47923">
    <property type="entry name" value="Ypt/Rab-GAP domain of gyp1p"/>
    <property type="match status" value="2"/>
</dbReference>
<feature type="domain" description="Rab-GAP TBC" evidence="2">
    <location>
        <begin position="380"/>
        <end position="624"/>
    </location>
</feature>
<dbReference type="Gene3D" id="1.10.472.80">
    <property type="entry name" value="Ypt/Rab-GAP domain of gyp1p, domain 3"/>
    <property type="match status" value="1"/>
</dbReference>
<dbReference type="Gene3D" id="1.10.8.270">
    <property type="entry name" value="putative rabgap domain of human tbc1 domain family member 14 like domains"/>
    <property type="match status" value="1"/>
</dbReference>
<dbReference type="InterPro" id="IPR035969">
    <property type="entry name" value="Rab-GAP_TBC_sf"/>
</dbReference>
<dbReference type="EMBL" id="CP014248">
    <property type="protein sequence ID" value="AMD22822.1"/>
    <property type="molecule type" value="Genomic_DNA"/>
</dbReference>
<dbReference type="RefSeq" id="XP_017989818.1">
    <property type="nucleotide sequence ID" value="XM_018134329.1"/>
</dbReference>
<dbReference type="InterPro" id="IPR000195">
    <property type="entry name" value="Rab-GAP-TBC_dom"/>
</dbReference>
<dbReference type="PROSITE" id="PS50086">
    <property type="entry name" value="TBC_RABGAP"/>
    <property type="match status" value="1"/>
</dbReference>
<evidence type="ECO:0000259" key="2">
    <source>
        <dbReference type="PROSITE" id="PS50086"/>
    </source>
</evidence>
<accession>A0A0X8HWI8</accession>
<gene>
    <name evidence="3" type="ORF">AW171_hschr84881</name>
</gene>
<keyword evidence="4" id="KW-1185">Reference proteome</keyword>
<organism evidence="3 4">
    <name type="scientific">Eremothecium sinecaudum</name>
    <dbReference type="NCBI Taxonomy" id="45286"/>
    <lineage>
        <taxon>Eukaryota</taxon>
        <taxon>Fungi</taxon>
        <taxon>Dikarya</taxon>
        <taxon>Ascomycota</taxon>
        <taxon>Saccharomycotina</taxon>
        <taxon>Saccharomycetes</taxon>
        <taxon>Saccharomycetales</taxon>
        <taxon>Saccharomycetaceae</taxon>
        <taxon>Eremothecium</taxon>
    </lineage>
</organism>
<dbReference type="STRING" id="45286.A0A0X8HWI8"/>
<dbReference type="PANTHER" id="PTHR22957:SF502">
    <property type="entry name" value="SMALL G PROTEIN SIGNALING MODULATOR 2-RELATED"/>
    <property type="match status" value="1"/>
</dbReference>
<name>A0A0X8HWI8_9SACH</name>
<protein>
    <submittedName>
        <fullName evidence="3">HHR053Cp</fullName>
    </submittedName>
</protein>
<keyword evidence="1" id="KW-0343">GTPase activation</keyword>
<evidence type="ECO:0000256" key="1">
    <source>
        <dbReference type="ARBA" id="ARBA00022468"/>
    </source>
</evidence>
<sequence>MSTKLLFCKSEVFVHAAKNAKDHRTGVLVITNDPQQSPHNATITWLDKEEIPDKLYIYLQDTEIKLANGIKIGAKIPKDVVIQAMYSSWSFSVKLHQITSIQFCPPSPNGWFHGSVIIQSKDSSDNIPVLHMHDDVCPSTQIKSKFLVDSFQPFKTDSDVYWGGTDLKEALSELTDLKASSLDSTLYVLNSAQVQTYSKALDRRGARANPGGSNGDGVNNGTESWNKLQSYSWNTMATIATATTKFSSLVGTLIKKHPIVQFAERNSNNPYVRRLLDNPSVQAVQRDFDSANVYLAKWSLGVKEQAEKYREYGSNDTHRQLLFREFGTEGDFEITPDELKTATERLLPLTATKWNSFFDGRGRLFLSEHEIKSKIFHGGIESMDLRREVWPFLLGVFPWNSSRKERESIENSLRERYENDYKAKWLNIGDSMDAKESEYWQDQIFRIEKDVKRTDRNYEFYKYNTEDGKRPTDADKSDHTNTAATVYDNEIDDQEIKNPNILALKTILACFNLYNDRLGYVQGMSDLLSPIYFVLQDEAMAFWCFVHFMERMERNFLRDQSGIRDQMLTLSQLCQFMLPVFSEHLNKCDSSDFFFCFRMILVWFKREFEFDDVCSIWEMFWTDHYTSQFHLFFMLAIFQKNSKPVVDYLTQFDQVLKYFNDLTGRMDWKDLAVRAELLFIHFKRAITIFDKVPTGPERTVATGYQQHANENDDGDADAKGTTPDVIRNLSTLLSTRPIIKTECERTADSIK</sequence>
<dbReference type="SMART" id="SM00164">
    <property type="entry name" value="TBC"/>
    <property type="match status" value="1"/>
</dbReference>